<sequence>MIHRPAQVYRTPEEDSTRWHDFEFRPGDIVISTGHKSGTTWTQMICALLVFQTPEPPAPLAELSPWLDHLVTPADEVYALLDAQRHRRFIKTHTPLDGIPLDPGVTYVVVARHPLDVAVSRYHWLDGVDQEESATAVSQVGNGIIPPLREWLLAWIGRNDWQPDSLNRLFWHLSDAWTRRHEPNVALVHYDDLSTDLEREMRRLAALLGITVADRLWPELVRAATFGSMRSQADLLVPRTASALKDSRTFFRQGRSGAGRELLTDGEHLRYHERAADLAPPDLLSWLHRGTP</sequence>
<gene>
    <name evidence="4" type="ORF">IW256_000007</name>
</gene>
<accession>A0A931GMY8</accession>
<comment type="similarity">
    <text evidence="1">Belongs to the sulfotransferase 1 family.</text>
</comment>
<dbReference type="Gene3D" id="3.40.50.300">
    <property type="entry name" value="P-loop containing nucleotide triphosphate hydrolases"/>
    <property type="match status" value="1"/>
</dbReference>
<dbReference type="InterPro" id="IPR027417">
    <property type="entry name" value="P-loop_NTPase"/>
</dbReference>
<evidence type="ECO:0000313" key="4">
    <source>
        <dbReference type="EMBL" id="MBG6085894.1"/>
    </source>
</evidence>
<dbReference type="Proteomes" id="UP000614047">
    <property type="component" value="Unassembled WGS sequence"/>
</dbReference>
<evidence type="ECO:0000256" key="1">
    <source>
        <dbReference type="ARBA" id="ARBA00005771"/>
    </source>
</evidence>
<protein>
    <recommendedName>
        <fullName evidence="3">Sulfotransferase domain-containing protein</fullName>
    </recommendedName>
</protein>
<evidence type="ECO:0000256" key="2">
    <source>
        <dbReference type="ARBA" id="ARBA00022679"/>
    </source>
</evidence>
<proteinExistence type="inferred from homology"/>
<keyword evidence="5" id="KW-1185">Reference proteome</keyword>
<dbReference type="Pfam" id="PF00685">
    <property type="entry name" value="Sulfotransfer_1"/>
    <property type="match status" value="1"/>
</dbReference>
<dbReference type="AlphaFoldDB" id="A0A931GMY8"/>
<feature type="domain" description="Sulfotransferase" evidence="3">
    <location>
        <begin position="27"/>
        <end position="265"/>
    </location>
</feature>
<dbReference type="SUPFAM" id="SSF52540">
    <property type="entry name" value="P-loop containing nucleoside triphosphate hydrolases"/>
    <property type="match status" value="1"/>
</dbReference>
<organism evidence="4 5">
    <name type="scientific">Actinomadura viridis</name>
    <dbReference type="NCBI Taxonomy" id="58110"/>
    <lineage>
        <taxon>Bacteria</taxon>
        <taxon>Bacillati</taxon>
        <taxon>Actinomycetota</taxon>
        <taxon>Actinomycetes</taxon>
        <taxon>Streptosporangiales</taxon>
        <taxon>Thermomonosporaceae</taxon>
        <taxon>Actinomadura</taxon>
    </lineage>
</organism>
<reference evidence="4" key="1">
    <citation type="submission" date="2020-11" db="EMBL/GenBank/DDBJ databases">
        <title>Sequencing the genomes of 1000 actinobacteria strains.</title>
        <authorList>
            <person name="Klenk H.-P."/>
        </authorList>
    </citation>
    <scope>NUCLEOTIDE SEQUENCE</scope>
    <source>
        <strain evidence="4">DSM 43175</strain>
    </source>
</reference>
<evidence type="ECO:0000313" key="5">
    <source>
        <dbReference type="Proteomes" id="UP000614047"/>
    </source>
</evidence>
<dbReference type="PANTHER" id="PTHR11783">
    <property type="entry name" value="SULFOTRANSFERASE SULT"/>
    <property type="match status" value="1"/>
</dbReference>
<evidence type="ECO:0000259" key="3">
    <source>
        <dbReference type="Pfam" id="PF00685"/>
    </source>
</evidence>
<keyword evidence="2" id="KW-0808">Transferase</keyword>
<dbReference type="RefSeq" id="WP_197008963.1">
    <property type="nucleotide sequence ID" value="NZ_BAABES010000014.1"/>
</dbReference>
<name>A0A931GMY8_9ACTN</name>
<dbReference type="EMBL" id="JADOUA010000001">
    <property type="protein sequence ID" value="MBG6085894.1"/>
    <property type="molecule type" value="Genomic_DNA"/>
</dbReference>
<comment type="caution">
    <text evidence="4">The sequence shown here is derived from an EMBL/GenBank/DDBJ whole genome shotgun (WGS) entry which is preliminary data.</text>
</comment>
<dbReference type="InterPro" id="IPR000863">
    <property type="entry name" value="Sulfotransferase_dom"/>
</dbReference>
<dbReference type="GO" id="GO:0008146">
    <property type="term" value="F:sulfotransferase activity"/>
    <property type="evidence" value="ECO:0007669"/>
    <property type="project" value="InterPro"/>
</dbReference>